<evidence type="ECO:0000259" key="8">
    <source>
        <dbReference type="Pfam" id="PF23016"/>
    </source>
</evidence>
<evidence type="ECO:0000256" key="1">
    <source>
        <dbReference type="ARBA" id="ARBA00022490"/>
    </source>
</evidence>
<dbReference type="FunFam" id="3.40.1010.10:FF:000007">
    <property type="entry name" value="Ribosomal RNA small subunit methyltransferase I"/>
    <property type="match status" value="1"/>
</dbReference>
<dbReference type="PROSITE" id="PS01296">
    <property type="entry name" value="RSMI"/>
    <property type="match status" value="1"/>
</dbReference>
<dbReference type="AlphaFoldDB" id="A0A3P2A2R5"/>
<dbReference type="CDD" id="cd11648">
    <property type="entry name" value="RsmI"/>
    <property type="match status" value="1"/>
</dbReference>
<evidence type="ECO:0000256" key="2">
    <source>
        <dbReference type="ARBA" id="ARBA00022552"/>
    </source>
</evidence>
<keyword evidence="3 6" id="KW-0489">Methyltransferase</keyword>
<dbReference type="Pfam" id="PF00590">
    <property type="entry name" value="TP_methylase"/>
    <property type="match status" value="1"/>
</dbReference>
<reference evidence="9 10" key="1">
    <citation type="submission" date="2018-11" db="EMBL/GenBank/DDBJ databases">
        <title>Genomes From Bacteria Associated with the Canine Oral Cavity: a Test Case for Automated Genome-Based Taxonomic Assignment.</title>
        <authorList>
            <person name="Coil D.A."/>
            <person name="Jospin G."/>
            <person name="Darling A.E."/>
            <person name="Wallis C."/>
            <person name="Davis I.J."/>
            <person name="Harris S."/>
            <person name="Eisen J.A."/>
            <person name="Holcombe L.J."/>
            <person name="O'Flynn C."/>
        </authorList>
    </citation>
    <scope>NUCLEOTIDE SEQUENCE [LARGE SCALE GENOMIC DNA]</scope>
    <source>
        <strain evidence="9 10">COT-280</strain>
    </source>
</reference>
<dbReference type="EMBL" id="RQYC01000011">
    <property type="protein sequence ID" value="RRD89731.1"/>
    <property type="molecule type" value="Genomic_DNA"/>
</dbReference>
<dbReference type="NCBIfam" id="TIGR00096">
    <property type="entry name" value="16S rRNA (cytidine(1402)-2'-O)-methyltransferase"/>
    <property type="match status" value="1"/>
</dbReference>
<keyword evidence="4 6" id="KW-0808">Transferase</keyword>
<comment type="similarity">
    <text evidence="6">Belongs to the methyltransferase superfamily. RsmI family.</text>
</comment>
<name>A0A3P2A2R5_9NEIS</name>
<dbReference type="InterPro" id="IPR035996">
    <property type="entry name" value="4pyrrol_Methylase_sf"/>
</dbReference>
<dbReference type="GO" id="GO:0070677">
    <property type="term" value="F:rRNA (cytosine-2'-O-)-methyltransferase activity"/>
    <property type="evidence" value="ECO:0007669"/>
    <property type="project" value="UniProtKB-UniRule"/>
</dbReference>
<dbReference type="SUPFAM" id="SSF53790">
    <property type="entry name" value="Tetrapyrrole methylase"/>
    <property type="match status" value="1"/>
</dbReference>
<evidence type="ECO:0000256" key="5">
    <source>
        <dbReference type="ARBA" id="ARBA00022691"/>
    </source>
</evidence>
<dbReference type="InterPro" id="IPR053910">
    <property type="entry name" value="RsmI_HTH"/>
</dbReference>
<protein>
    <recommendedName>
        <fullName evidence="6">Ribosomal RNA small subunit methyltransferase I</fullName>
        <ecNumber evidence="6">2.1.1.198</ecNumber>
    </recommendedName>
    <alternativeName>
        <fullName evidence="6">16S rRNA 2'-O-ribose C1402 methyltransferase</fullName>
    </alternativeName>
    <alternativeName>
        <fullName evidence="6">rRNA (cytidine-2'-O-)-methyltransferase RsmI</fullName>
    </alternativeName>
</protein>
<dbReference type="PANTHER" id="PTHR46111">
    <property type="entry name" value="RIBOSOMAL RNA SMALL SUBUNIT METHYLTRANSFERASE I"/>
    <property type="match status" value="1"/>
</dbReference>
<dbReference type="InterPro" id="IPR000878">
    <property type="entry name" value="4pyrrol_Mease"/>
</dbReference>
<comment type="subcellular location">
    <subcellularLocation>
        <location evidence="6">Cytoplasm</location>
    </subcellularLocation>
</comment>
<dbReference type="PIRSF" id="PIRSF005917">
    <property type="entry name" value="MTase_YraL"/>
    <property type="match status" value="1"/>
</dbReference>
<dbReference type="Gene3D" id="3.30.950.10">
    <property type="entry name" value="Methyltransferase, Cobalt-precorrin-4 Transmethylase, Domain 2"/>
    <property type="match status" value="1"/>
</dbReference>
<keyword evidence="2 6" id="KW-0698">rRNA processing</keyword>
<dbReference type="Pfam" id="PF23016">
    <property type="entry name" value="RsmI_C"/>
    <property type="match status" value="1"/>
</dbReference>
<evidence type="ECO:0000259" key="7">
    <source>
        <dbReference type="Pfam" id="PF00590"/>
    </source>
</evidence>
<dbReference type="InterPro" id="IPR014777">
    <property type="entry name" value="4pyrrole_Mease_sub1"/>
</dbReference>
<feature type="domain" description="Tetrapyrrole methylase" evidence="7">
    <location>
        <begin position="17"/>
        <end position="216"/>
    </location>
</feature>
<dbReference type="EC" id="2.1.1.198" evidence="6"/>
<gene>
    <name evidence="6 9" type="primary">rsmI</name>
    <name evidence="9" type="ORF">EII21_07635</name>
</gene>
<comment type="catalytic activity">
    <reaction evidence="6">
        <text>cytidine(1402) in 16S rRNA + S-adenosyl-L-methionine = 2'-O-methylcytidine(1402) in 16S rRNA + S-adenosyl-L-homocysteine + H(+)</text>
        <dbReference type="Rhea" id="RHEA:42924"/>
        <dbReference type="Rhea" id="RHEA-COMP:10285"/>
        <dbReference type="Rhea" id="RHEA-COMP:10286"/>
        <dbReference type="ChEBI" id="CHEBI:15378"/>
        <dbReference type="ChEBI" id="CHEBI:57856"/>
        <dbReference type="ChEBI" id="CHEBI:59789"/>
        <dbReference type="ChEBI" id="CHEBI:74495"/>
        <dbReference type="ChEBI" id="CHEBI:82748"/>
        <dbReference type="EC" id="2.1.1.198"/>
    </reaction>
</comment>
<proteinExistence type="inferred from homology"/>
<keyword evidence="5 6" id="KW-0949">S-adenosyl-L-methionine</keyword>
<comment type="function">
    <text evidence="6">Catalyzes the 2'-O-methylation of the ribose of cytidine 1402 (C1402) in 16S rRNA.</text>
</comment>
<evidence type="ECO:0000313" key="9">
    <source>
        <dbReference type="EMBL" id="RRD89731.1"/>
    </source>
</evidence>
<evidence type="ECO:0000256" key="4">
    <source>
        <dbReference type="ARBA" id="ARBA00022679"/>
    </source>
</evidence>
<dbReference type="InterPro" id="IPR014776">
    <property type="entry name" value="4pyrrole_Mease_sub2"/>
</dbReference>
<evidence type="ECO:0000256" key="6">
    <source>
        <dbReference type="HAMAP-Rule" id="MF_01877"/>
    </source>
</evidence>
<dbReference type="HAMAP" id="MF_01877">
    <property type="entry name" value="16SrRNA_methyltr_I"/>
    <property type="match status" value="1"/>
</dbReference>
<dbReference type="RefSeq" id="WP_124795300.1">
    <property type="nucleotide sequence ID" value="NZ_RQYC01000011.1"/>
</dbReference>
<accession>A0A3P2A2R5</accession>
<dbReference type="Gene3D" id="3.40.1010.10">
    <property type="entry name" value="Cobalt-precorrin-4 Transmethylase, Domain 1"/>
    <property type="match status" value="1"/>
</dbReference>
<evidence type="ECO:0000256" key="3">
    <source>
        <dbReference type="ARBA" id="ARBA00022603"/>
    </source>
</evidence>
<keyword evidence="10" id="KW-1185">Reference proteome</keyword>
<dbReference type="GO" id="GO:0005737">
    <property type="term" value="C:cytoplasm"/>
    <property type="evidence" value="ECO:0007669"/>
    <property type="project" value="UniProtKB-SubCell"/>
</dbReference>
<dbReference type="InterPro" id="IPR018063">
    <property type="entry name" value="SAM_MeTrfase_RsmI_CS"/>
</dbReference>
<comment type="caution">
    <text evidence="9">The sequence shown here is derived from an EMBL/GenBank/DDBJ whole genome shotgun (WGS) entry which is preliminary data.</text>
</comment>
<dbReference type="OrthoDB" id="9809084at2"/>
<dbReference type="PANTHER" id="PTHR46111:SF1">
    <property type="entry name" value="RIBOSOMAL RNA SMALL SUBUNIT METHYLTRANSFERASE I"/>
    <property type="match status" value="1"/>
</dbReference>
<organism evidence="9 10">
    <name type="scientific">Conchiformibius steedae</name>
    <dbReference type="NCBI Taxonomy" id="153493"/>
    <lineage>
        <taxon>Bacteria</taxon>
        <taxon>Pseudomonadati</taxon>
        <taxon>Pseudomonadota</taxon>
        <taxon>Betaproteobacteria</taxon>
        <taxon>Neisseriales</taxon>
        <taxon>Neisseriaceae</taxon>
        <taxon>Conchiformibius</taxon>
    </lineage>
</organism>
<keyword evidence="1 6" id="KW-0963">Cytoplasm</keyword>
<evidence type="ECO:0000313" key="10">
    <source>
        <dbReference type="Proteomes" id="UP000269923"/>
    </source>
</evidence>
<dbReference type="STRING" id="1121352.GCA_000620925_01524"/>
<dbReference type="Proteomes" id="UP000269923">
    <property type="component" value="Unassembled WGS sequence"/>
</dbReference>
<feature type="domain" description="RsmI HTH" evidence="8">
    <location>
        <begin position="246"/>
        <end position="290"/>
    </location>
</feature>
<sequence length="294" mass="31613">MMLKHHQKALESLNSATLYIVATPIGNLSDITLRALAVLQKADWICAEDTRVTAQLLGAYGIRAKLLSVREHNERQMAGKVIEALRAGQTVAQVSDAGTPAVCDPGAKLVQSVREAGFKVVPVAGASALMAVLSVAGISEPNVYFHGFLPAKSGERQKLLASWRECPYAVMAFESPHRIAAALDDIAAVLPQRQIMLAREVSKTFETFLHGSAEQVRDAVQSDADQRRGEMVLVLYPAPPQPADDTLPEEAQRVMRILSAQLPTKQAADLAAQISGAGKKALYDWAVAQKNQAG</sequence>
<dbReference type="InterPro" id="IPR008189">
    <property type="entry name" value="rRNA_ssu_MeTfrase_I"/>
</dbReference>